<reference evidence="2" key="1">
    <citation type="submission" date="2021-01" db="EMBL/GenBank/DDBJ databases">
        <authorList>
            <person name="Corre E."/>
            <person name="Pelletier E."/>
            <person name="Niang G."/>
            <person name="Scheremetjew M."/>
            <person name="Finn R."/>
            <person name="Kale V."/>
            <person name="Holt S."/>
            <person name="Cochrane G."/>
            <person name="Meng A."/>
            <person name="Brown T."/>
            <person name="Cohen L."/>
        </authorList>
    </citation>
    <scope>NUCLEOTIDE SEQUENCE</scope>
    <source>
        <strain evidence="2">FSP1.4</strain>
    </source>
</reference>
<dbReference type="AlphaFoldDB" id="A0A7S3JDJ9"/>
<gene>
    <name evidence="2" type="ORF">EHAR0213_LOCUS11352</name>
</gene>
<accession>A0A7S3JDJ9</accession>
<feature type="compositionally biased region" description="Polar residues" evidence="1">
    <location>
        <begin position="44"/>
        <end position="57"/>
    </location>
</feature>
<protein>
    <submittedName>
        <fullName evidence="2">Uncharacterized protein</fullName>
    </submittedName>
</protein>
<feature type="region of interest" description="Disordered" evidence="1">
    <location>
        <begin position="27"/>
        <end position="153"/>
    </location>
</feature>
<evidence type="ECO:0000313" key="2">
    <source>
        <dbReference type="EMBL" id="CAE0352436.1"/>
    </source>
</evidence>
<organism evidence="2">
    <name type="scientific">Euplotes harpa</name>
    <dbReference type="NCBI Taxonomy" id="151035"/>
    <lineage>
        <taxon>Eukaryota</taxon>
        <taxon>Sar</taxon>
        <taxon>Alveolata</taxon>
        <taxon>Ciliophora</taxon>
        <taxon>Intramacronucleata</taxon>
        <taxon>Spirotrichea</taxon>
        <taxon>Hypotrichia</taxon>
        <taxon>Euplotida</taxon>
        <taxon>Euplotidae</taxon>
        <taxon>Euplotes</taxon>
    </lineage>
</organism>
<name>A0A7S3JDJ9_9SPIT</name>
<dbReference type="EMBL" id="HBII01027095">
    <property type="protein sequence ID" value="CAE0352436.1"/>
    <property type="molecule type" value="Transcribed_RNA"/>
</dbReference>
<sequence length="153" mass="17309">MITYNPDDRPSASQIIKHAYFKDLKELDDSKKGGATVTKGIALDNQSQYSRRNSDNVSEGGDSENSKSFNSKSKKKLDKFIKNPHQINFPPIKNPKDSKKKKKKSPPAEFKQSLKHNSSNHSITGKKIIPGVKRVANEHKKFYSPYSQRPAHK</sequence>
<evidence type="ECO:0000256" key="1">
    <source>
        <dbReference type="SAM" id="MobiDB-lite"/>
    </source>
</evidence>
<proteinExistence type="predicted"/>